<proteinExistence type="predicted"/>
<evidence type="ECO:0000313" key="2">
    <source>
        <dbReference type="Proteomes" id="UP001314263"/>
    </source>
</evidence>
<reference evidence="1 2" key="1">
    <citation type="submission" date="2023-10" db="EMBL/GenBank/DDBJ databases">
        <authorList>
            <person name="Maclean D."/>
            <person name="Macfadyen A."/>
        </authorList>
    </citation>
    <scope>NUCLEOTIDE SEQUENCE [LARGE SCALE GENOMIC DNA]</scope>
</reference>
<comment type="caution">
    <text evidence="1">The sequence shown here is derived from an EMBL/GenBank/DDBJ whole genome shotgun (WGS) entry which is preliminary data.</text>
</comment>
<protein>
    <submittedName>
        <fullName evidence="1">Uncharacterized protein</fullName>
    </submittedName>
</protein>
<organism evidence="1 2">
    <name type="scientific">Coccomyxa viridis</name>
    <dbReference type="NCBI Taxonomy" id="1274662"/>
    <lineage>
        <taxon>Eukaryota</taxon>
        <taxon>Viridiplantae</taxon>
        <taxon>Chlorophyta</taxon>
        <taxon>core chlorophytes</taxon>
        <taxon>Trebouxiophyceae</taxon>
        <taxon>Trebouxiophyceae incertae sedis</taxon>
        <taxon>Coccomyxaceae</taxon>
        <taxon>Coccomyxa</taxon>
    </lineage>
</organism>
<dbReference type="EMBL" id="CAUYUE010000005">
    <property type="protein sequence ID" value="CAK0777326.1"/>
    <property type="molecule type" value="Genomic_DNA"/>
</dbReference>
<sequence>MDVSSFLAREKTCFKISDHTSTPSVKYVFVGERDRAVEQALQKLAVPGVMEGQDRKTLETIEKEFGPDWMYVLGIYRFPAPPAGLRTECMAYLSEIGCEEWPAYQRHYRDSTDPRVRQCGRVVFAQDLLKDYERHRCDEIVFVTSWTINLDDSIKAIKQKLYLSVKHHDYYLRPEWQCLFTSDGVMGIGIVDRSHGHRKTLKMTPDPMQDLENLLAKRRDPAYDETLRRLQTRSLHTENLQDTLLYDYTPIANDEISLTPLPAVLEVLMERRADVPQWYSKLQDLHRVFLQRYFVQADRTGILKMLDGHSIDMMTIGKEGLKVVQEAVTATEASTQTLHRLDVPVPRLNSCIRRVSIDVLSGSGKDIVNLLRLYEGLALDSNTLFVSIRGGRKGRETPDARYKVKSDVQYIRQDIKLLRSWVFPLDADSKRPNQLTLRLRLHRVKNASVRLLMLPDGSYTILILWAERESADIRDVMDTLRVVKEYITKHMLPMPYKLDRRSDHAIPIPDVKMPAIKSMQHTMLFDNPRGLDFIAMKNLAMCFAPYIALDSELNAISKFWKRIPRYGAILKKLDEKHLFDLSALSALTTREWSQLDLIPNAKANKQFVDDFQRHVQQMMLEKISFFYKRHTRYESSLIQRKIVSDYLIHHNIGMGDVYESPDHLAAILKELHHRLNLSAKEATEILKDMAADVESLGKSSARVSTGIRCDISQVSPTQCRLTIFNIKNFSEKSSVAFTLESIAVFFYRFLWIYNHTDDMAAYIKQNPKMCSATASASLNVVEEEDATDLEGAADDAAYPDDISEFLDMDLQGLDLQGLDLAGDVEEAAEGVVSPHQETASDEAEEITHEGPTTLQSIGAMGSSKKSYHLARLEARDPYIFVKDKVKGWTVSFASRCVANQHVQPIVLTEEEYMAQDPTTFATPRALPDGFKYRGLYYICPEFWCPHMNRAVHGHQLSDVQWSQSDFDEDGRVVPKIVAGMCPTGETAIVANSGLAGWKAVGINKRNPDQGRKKYPGFCKPAGKEPLHPDGVGVPCCFQQDQSSKGDTELFFKLLSGQPAKARQRAHTESNRRYKLGPTKVPVDEMRFGSLIEVLDRFFNGEAERDKESKIFGQDFDRVLRVGVEQHAGNSFFSCILVIANLYFGETRFSTLASFRSYVAENLTDELLVRTLKNGNVKIVFEDFTGDDYMAKFRAYILNDSDVDFEYVWDLVSRPLPWLFKDGLNIFVIEYDREQRCYFKCPKGEIVDNFFRQERDGVFLVYDGRYFEPIARLNNSLESDPFMRSYSSYKRMRPFMNRCRRRSISTMTPVFVVERLKQSKQLFPQAQVVNAFNKVRAIVTIDGTIIPVEQGYGPVLDHSIGLIKVEDMPMMSLNHFNRRLAHFKELFYPDCEPATILLDDDGKPAALMLQNYLTVPIAFGKNYKPHLPVSRDQVYREIDRALFDRDTVIDERIMDVSKYLFLRETLERYRMELSTYLREDLKKGSDRKVEERSWFRINSVLKGSDQDGRLLPLWAKRSLLADIFLAPQHGLQAILVSTNKSVQKREYVQDVTRRPCSTPHGITQDVCDNTTHCVWDRRCKLYIPKRFARTFTMLIIEDLLRGSVKRDMIMEGRIDSLIRSDRIRIRSEWIEFDTEVAEYVLYVLEHFDMRKMKEATILDYLDAGASEAETAMRKLKEALVFKGFMDFPQQPLGSSGKLIPLTGPALESVGEGSYIGERCSVYTVIVYVVSNMLDRPTFTAGHLRQDILDGLREDRKLRTSYTNHLHEACGAPRLTTFEALTRFVETGSWQGCLADIAVVATIYPISIRVLWSDGRQACHPEACSEAKFNLPGVTLFYVSNDDLRLVYRRIDGTLSLTDTASPE</sequence>
<dbReference type="Proteomes" id="UP001314263">
    <property type="component" value="Unassembled WGS sequence"/>
</dbReference>
<keyword evidence="2" id="KW-1185">Reference proteome</keyword>
<evidence type="ECO:0000313" key="1">
    <source>
        <dbReference type="EMBL" id="CAK0777326.1"/>
    </source>
</evidence>
<name>A0AAV1I4W1_9CHLO</name>
<accession>A0AAV1I4W1</accession>
<gene>
    <name evidence="1" type="ORF">CVIRNUC_004477</name>
</gene>